<dbReference type="InterPro" id="IPR016193">
    <property type="entry name" value="Cytidine_deaminase-like"/>
</dbReference>
<dbReference type="Pfam" id="PF18785">
    <property type="entry name" value="Inv-AAD"/>
    <property type="match status" value="1"/>
</dbReference>
<organism evidence="1 2">
    <name type="scientific">Aureobasidium subglaciale (strain EXF-2481)</name>
    <name type="common">Aureobasidium pullulans var. subglaciale</name>
    <dbReference type="NCBI Taxonomy" id="1043005"/>
    <lineage>
        <taxon>Eukaryota</taxon>
        <taxon>Fungi</taxon>
        <taxon>Dikarya</taxon>
        <taxon>Ascomycota</taxon>
        <taxon>Pezizomycotina</taxon>
        <taxon>Dothideomycetes</taxon>
        <taxon>Dothideomycetidae</taxon>
        <taxon>Dothideales</taxon>
        <taxon>Saccotheciaceae</taxon>
        <taxon>Aureobasidium</taxon>
    </lineage>
</organism>
<dbReference type="AlphaFoldDB" id="A0A074Y8Y2"/>
<name>A0A074Y8Y2_AURSE</name>
<dbReference type="STRING" id="1043005.A0A074Y8Y2"/>
<dbReference type="GO" id="GO:0003824">
    <property type="term" value="F:catalytic activity"/>
    <property type="evidence" value="ECO:0007669"/>
    <property type="project" value="InterPro"/>
</dbReference>
<dbReference type="Proteomes" id="UP000030641">
    <property type="component" value="Unassembled WGS sequence"/>
</dbReference>
<dbReference type="Gene3D" id="3.40.140.10">
    <property type="entry name" value="Cytidine Deaminase, domain 2"/>
    <property type="match status" value="1"/>
</dbReference>
<evidence type="ECO:0008006" key="3">
    <source>
        <dbReference type="Google" id="ProtNLM"/>
    </source>
</evidence>
<dbReference type="GeneID" id="25367812"/>
<dbReference type="InParanoid" id="A0A074Y8Y2"/>
<evidence type="ECO:0000313" key="1">
    <source>
        <dbReference type="EMBL" id="KEQ90627.1"/>
    </source>
</evidence>
<accession>A0A074Y8Y2</accession>
<dbReference type="OrthoDB" id="252265at2759"/>
<keyword evidence="2" id="KW-1185">Reference proteome</keyword>
<proteinExistence type="predicted"/>
<dbReference type="GO" id="GO:0006139">
    <property type="term" value="P:nucleobase-containing compound metabolic process"/>
    <property type="evidence" value="ECO:0007669"/>
    <property type="project" value="UniProtKB-ARBA"/>
</dbReference>
<dbReference type="SUPFAM" id="SSF53927">
    <property type="entry name" value="Cytidine deaminase-like"/>
    <property type="match status" value="1"/>
</dbReference>
<reference evidence="1 2" key="1">
    <citation type="journal article" date="2014" name="BMC Genomics">
        <title>Genome sequencing of four Aureobasidium pullulans varieties: biotechnological potential, stress tolerance, and description of new species.</title>
        <authorList>
            <person name="Gostin Ar C."/>
            <person name="Ohm R.A."/>
            <person name="Kogej T."/>
            <person name="Sonjak S."/>
            <person name="Turk M."/>
            <person name="Zajc J."/>
            <person name="Zalar P."/>
            <person name="Grube M."/>
            <person name="Sun H."/>
            <person name="Han J."/>
            <person name="Sharma A."/>
            <person name="Chiniquy J."/>
            <person name="Ngan C.Y."/>
            <person name="Lipzen A."/>
            <person name="Barry K."/>
            <person name="Grigoriev I.V."/>
            <person name="Gunde-Cimerman N."/>
        </authorList>
    </citation>
    <scope>NUCLEOTIDE SEQUENCE [LARGE SCALE GENOMIC DNA]</scope>
    <source>
        <strain evidence="1 2">EXF-2481</strain>
    </source>
</reference>
<dbReference type="HOGENOM" id="CLU_2157880_0_0_1"/>
<gene>
    <name evidence="1" type="ORF">AUEXF2481DRAFT_44953</name>
</gene>
<sequence>MNISEEHVGSIMPEDTVLYTTMEPCDFRLSGNLPCTERVLGTRNCGRGHMGIRKVYIGVEEPEKFVGENKGRKKLEDAGVEVVHVPGLEYDILKVATAGHEIKEEEGEEEQ</sequence>
<protein>
    <recommendedName>
        <fullName evidence="3">CMP/dCMP-type deaminase domain-containing protein</fullName>
    </recommendedName>
</protein>
<evidence type="ECO:0000313" key="2">
    <source>
        <dbReference type="Proteomes" id="UP000030641"/>
    </source>
</evidence>
<dbReference type="RefSeq" id="XP_013339091.1">
    <property type="nucleotide sequence ID" value="XM_013483637.1"/>
</dbReference>
<dbReference type="EMBL" id="KL584788">
    <property type="protein sequence ID" value="KEQ90627.1"/>
    <property type="molecule type" value="Genomic_DNA"/>
</dbReference>